<proteinExistence type="predicted"/>
<dbReference type="EMBL" id="CP000518">
    <property type="protein sequence ID" value="ABL92761.1"/>
    <property type="molecule type" value="Genomic_DNA"/>
</dbReference>
<evidence type="ECO:0000313" key="2">
    <source>
        <dbReference type="EMBL" id="ABL92761.1"/>
    </source>
</evidence>
<reference evidence="2" key="1">
    <citation type="submission" date="2006-12" db="EMBL/GenBank/DDBJ databases">
        <title>Complete sequence of chromosome of Mycobacterium sp. KMS.</title>
        <authorList>
            <consortium name="US DOE Joint Genome Institute"/>
            <person name="Copeland A."/>
            <person name="Lucas S."/>
            <person name="Lapidus A."/>
            <person name="Barry K."/>
            <person name="Detter J.C."/>
            <person name="Glavina del Rio T."/>
            <person name="Hammon N."/>
            <person name="Israni S."/>
            <person name="Dalin E."/>
            <person name="Tice H."/>
            <person name="Pitluck S."/>
            <person name="Kiss H."/>
            <person name="Brettin T."/>
            <person name="Bruce D."/>
            <person name="Han C."/>
            <person name="Tapia R."/>
            <person name="Gilna P."/>
            <person name="Schmutz J."/>
            <person name="Larimer F."/>
            <person name="Land M."/>
            <person name="Hauser L."/>
            <person name="Kyrpides N."/>
            <person name="Mikhailova N."/>
            <person name="Miller C.D."/>
            <person name="Richardson P."/>
        </authorList>
    </citation>
    <scope>NUCLEOTIDE SEQUENCE [LARGE SCALE GENOMIC DNA]</scope>
    <source>
        <strain evidence="2">KMS</strain>
    </source>
</reference>
<dbReference type="HOGENOM" id="CLU_180121_0_0_11"/>
<organism evidence="2">
    <name type="scientific">Mycobacterium sp. (strain KMS)</name>
    <dbReference type="NCBI Taxonomy" id="189918"/>
    <lineage>
        <taxon>Bacteria</taxon>
        <taxon>Bacillati</taxon>
        <taxon>Actinomycetota</taxon>
        <taxon>Actinomycetes</taxon>
        <taxon>Mycobacteriales</taxon>
        <taxon>Mycobacteriaceae</taxon>
        <taxon>Mycobacterium</taxon>
    </lineage>
</organism>
<feature type="compositionally biased region" description="Basic and acidic residues" evidence="1">
    <location>
        <begin position="32"/>
        <end position="55"/>
    </location>
</feature>
<gene>
    <name evidence="2" type="ordered locus">Mkms_3567</name>
</gene>
<dbReference type="KEGG" id="mkm:Mkms_3567"/>
<sequence>MEGCAELAASKNLTPAERVARSRHAAHLSWARTEDRTARSEPGRRAADARFEKQVDPSGVLTPAERAKRAASARAAFYADIQRRSLAARRRRAERNGDAR</sequence>
<feature type="region of interest" description="Disordered" evidence="1">
    <location>
        <begin position="15"/>
        <end position="67"/>
    </location>
</feature>
<dbReference type="AlphaFoldDB" id="A1UIV3"/>
<accession>A1UIV3</accession>
<name>A1UIV3_MYCSK</name>
<dbReference type="STRING" id="189918.Mkms_3567"/>
<evidence type="ECO:0000256" key="1">
    <source>
        <dbReference type="SAM" id="MobiDB-lite"/>
    </source>
</evidence>
<protein>
    <submittedName>
        <fullName evidence="2">Uncharacterized protein</fullName>
    </submittedName>
</protein>